<accession>A0A8H4KIH8</accession>
<organism evidence="1 2">
    <name type="scientific">Fusarium austroafricanum</name>
    <dbReference type="NCBI Taxonomy" id="2364996"/>
    <lineage>
        <taxon>Eukaryota</taxon>
        <taxon>Fungi</taxon>
        <taxon>Dikarya</taxon>
        <taxon>Ascomycota</taxon>
        <taxon>Pezizomycotina</taxon>
        <taxon>Sordariomycetes</taxon>
        <taxon>Hypocreomycetidae</taxon>
        <taxon>Hypocreales</taxon>
        <taxon>Nectriaceae</taxon>
        <taxon>Fusarium</taxon>
        <taxon>Fusarium concolor species complex</taxon>
    </lineage>
</organism>
<dbReference type="Proteomes" id="UP000605986">
    <property type="component" value="Unassembled WGS sequence"/>
</dbReference>
<name>A0A8H4KIH8_9HYPO</name>
<reference evidence="1" key="1">
    <citation type="submission" date="2020-01" db="EMBL/GenBank/DDBJ databases">
        <title>Identification and distribution of gene clusters putatively required for synthesis of sphingolipid metabolism inhibitors in phylogenetically diverse species of the filamentous fungus Fusarium.</title>
        <authorList>
            <person name="Kim H.-S."/>
            <person name="Busman M."/>
            <person name="Brown D.W."/>
            <person name="Divon H."/>
            <person name="Uhlig S."/>
            <person name="Proctor R.H."/>
        </authorList>
    </citation>
    <scope>NUCLEOTIDE SEQUENCE</scope>
    <source>
        <strain evidence="1">NRRL 53441</strain>
    </source>
</reference>
<gene>
    <name evidence="1" type="ORF">F53441_6133</name>
</gene>
<keyword evidence="2" id="KW-1185">Reference proteome</keyword>
<dbReference type="OrthoDB" id="3596450at2759"/>
<dbReference type="AlphaFoldDB" id="A0A8H4KIH8"/>
<sequence>MATFAKFSALPRELRDMIWDQTMEGIDRPGVNDIGKIEWDLVCDDILAQLRIGDLDPTIYIGLEWNREWGDNDDKVQIWIIDHNLKRRDDAPEAYGFWFHAGDRTLIEVEFGRREPSDPENWRHIEPVGQDKHGEALLTQFCGEFQDDK</sequence>
<evidence type="ECO:0000313" key="1">
    <source>
        <dbReference type="EMBL" id="KAF4450801.1"/>
    </source>
</evidence>
<proteinExistence type="predicted"/>
<protein>
    <submittedName>
        <fullName evidence="1">Uncharacterized protein</fullName>
    </submittedName>
</protein>
<dbReference type="EMBL" id="JAADJG010000241">
    <property type="protein sequence ID" value="KAF4450801.1"/>
    <property type="molecule type" value="Genomic_DNA"/>
</dbReference>
<evidence type="ECO:0000313" key="2">
    <source>
        <dbReference type="Proteomes" id="UP000605986"/>
    </source>
</evidence>
<comment type="caution">
    <text evidence="1">The sequence shown here is derived from an EMBL/GenBank/DDBJ whole genome shotgun (WGS) entry which is preliminary data.</text>
</comment>